<evidence type="ECO:0000259" key="4">
    <source>
        <dbReference type="Pfam" id="PF13476"/>
    </source>
</evidence>
<reference evidence="5 6" key="1">
    <citation type="submission" date="2018-03" db="EMBL/GenBank/DDBJ databases">
        <title>Bacteriophage NCPPB3778 and a type I-E CRISPR drive the evolution of the US Biological Select Agent, Rathayibacter toxicus.</title>
        <authorList>
            <person name="Davis E.W.II."/>
            <person name="Tabima J.F."/>
            <person name="Weisberg A.J."/>
            <person name="Dantas Lopes L."/>
            <person name="Wiseman M.S."/>
            <person name="Wiseman M.S."/>
            <person name="Pupko T."/>
            <person name="Belcher M.S."/>
            <person name="Sechler A.J."/>
            <person name="Tancos M.A."/>
            <person name="Schroeder B.K."/>
            <person name="Murray T.D."/>
            <person name="Luster D.G."/>
            <person name="Schneider W.L."/>
            <person name="Rogers E."/>
            <person name="Andreote F.D."/>
            <person name="Grunwald N.J."/>
            <person name="Putnam M.L."/>
            <person name="Chang J.H."/>
        </authorList>
    </citation>
    <scope>NUCLEOTIDE SEQUENCE [LARGE SCALE GENOMIC DNA]</scope>
    <source>
        <strain evidence="5 6">NCCPB 2253</strain>
    </source>
</reference>
<dbReference type="PANTHER" id="PTHR32114:SF2">
    <property type="entry name" value="ABC TRANSPORTER ABCH.3"/>
    <property type="match status" value="1"/>
</dbReference>
<dbReference type="SUPFAM" id="SSF52540">
    <property type="entry name" value="P-loop containing nucleoside triphosphate hydrolases"/>
    <property type="match status" value="1"/>
</dbReference>
<dbReference type="InterPro" id="IPR038729">
    <property type="entry name" value="Rad50/SbcC_AAA"/>
</dbReference>
<dbReference type="PANTHER" id="PTHR32114">
    <property type="entry name" value="ABC TRANSPORTER ABCH.3"/>
    <property type="match status" value="1"/>
</dbReference>
<proteinExistence type="inferred from homology"/>
<evidence type="ECO:0000313" key="6">
    <source>
        <dbReference type="Proteomes" id="UP000283946"/>
    </source>
</evidence>
<dbReference type="Proteomes" id="UP000283946">
    <property type="component" value="Chromosome"/>
</dbReference>
<dbReference type="RefSeq" id="WP_104354157.1">
    <property type="nucleotide sequence ID" value="NZ_CP028130.1"/>
</dbReference>
<accession>A0AAD1ACQ0</accession>
<dbReference type="AlphaFoldDB" id="A0AAD1ACQ0"/>
<dbReference type="Pfam" id="PF13476">
    <property type="entry name" value="AAA_23"/>
    <property type="match status" value="1"/>
</dbReference>
<name>A0AAD1ACQ0_9MICO</name>
<dbReference type="GO" id="GO:0006302">
    <property type="term" value="P:double-strand break repair"/>
    <property type="evidence" value="ECO:0007669"/>
    <property type="project" value="InterPro"/>
</dbReference>
<gene>
    <name evidence="5" type="ORF">C7V51_03030</name>
</gene>
<evidence type="ECO:0000256" key="2">
    <source>
        <dbReference type="ARBA" id="ARBA00011322"/>
    </source>
</evidence>
<organism evidence="5 6">
    <name type="scientific">Rathayibacter iranicus</name>
    <dbReference type="NCBI Taxonomy" id="59737"/>
    <lineage>
        <taxon>Bacteria</taxon>
        <taxon>Bacillati</taxon>
        <taxon>Actinomycetota</taxon>
        <taxon>Actinomycetes</taxon>
        <taxon>Micrococcales</taxon>
        <taxon>Microbacteriaceae</taxon>
        <taxon>Rathayibacter</taxon>
    </lineage>
</organism>
<dbReference type="KEGG" id="ria:C7V51_03030"/>
<dbReference type="Gene3D" id="3.40.50.300">
    <property type="entry name" value="P-loop containing nucleotide triphosphate hydrolases"/>
    <property type="match status" value="2"/>
</dbReference>
<comment type="similarity">
    <text evidence="1">Belongs to the SMC family. SbcC subfamily.</text>
</comment>
<sequence length="810" mass="85513">MKIMSIDIQGFGSFRDHQRVDLDGLDLVIGVGENGAGKSTLLVQAVLIAFYGKFQSATIAESITTGAKFGSVSVEFTLHGDRYRVQRTYMRAGSSTAAVHVQDSSQPLGWRAITEKGARQVTETMTTLIGMDYSTAAMTWIAEQGQYGKFSASQPSQRFELLSGVFGLDIYASLAKKAKAKAEAAANRVATIDGRVTELTDAHLTDDSDGTGTVTDADLTAQQTIAQTTIDALTEQLAELNAADPQQQVTTLQAALSHASTARTTALAAATATVARANAALSSATARAASARADTDGRWERASAALTARANADIVAAQGSAAAARTALDTITAAQARIVELTELIEERETSATAAANRAEEQRGVLADLAGKRGQLLGEFQNLAVLITDNTARVQALTASIESATVDPSCYACGQHLNPEDARLLMHTLTAQTATHRQRQNAINAEGKAGNAFADLARAEQADATVEEQEYRRAIADHIAERARADAHVNAKPTHERAILDAASTEQAAWAARAAGVAEAQADRTTAHGRITAEETAATAQALADSADAEQAILRHQNPDAEEVRLTTELAAVQARASADAAATVARRAELTAQRETQRQVSATVTQELFARAARAAARARQEVRLVTAKAELATAKQQHVEFSTLFKAYSPTGIPAMILGGVLADLNDAINHALSRLSRGELTVQLRTSRDTGSAGDNKIHVYVQTRDDLRSYETLSGGQAFRVDVAIRIGLADIIARGTGTPVETFVFDEGWGSLDAKGIASTASVLDTLSRTTKVITVSHIEGVQARFASTVDVSLASGTSLATVNR</sequence>
<dbReference type="EMBL" id="CP028130">
    <property type="protein sequence ID" value="AZZ54970.1"/>
    <property type="molecule type" value="Genomic_DNA"/>
</dbReference>
<dbReference type="GO" id="GO:0016887">
    <property type="term" value="F:ATP hydrolysis activity"/>
    <property type="evidence" value="ECO:0007669"/>
    <property type="project" value="InterPro"/>
</dbReference>
<comment type="subunit">
    <text evidence="2">Heterodimer of SbcC and SbcD.</text>
</comment>
<feature type="domain" description="Rad50/SbcC-type AAA" evidence="4">
    <location>
        <begin position="5"/>
        <end position="94"/>
    </location>
</feature>
<evidence type="ECO:0000256" key="1">
    <source>
        <dbReference type="ARBA" id="ARBA00006930"/>
    </source>
</evidence>
<evidence type="ECO:0000313" key="5">
    <source>
        <dbReference type="EMBL" id="AZZ54970.1"/>
    </source>
</evidence>
<protein>
    <recommendedName>
        <fullName evidence="3">Nuclease SbcCD subunit C</fullName>
    </recommendedName>
</protein>
<dbReference type="InterPro" id="IPR027417">
    <property type="entry name" value="P-loop_NTPase"/>
</dbReference>
<evidence type="ECO:0000256" key="3">
    <source>
        <dbReference type="ARBA" id="ARBA00013368"/>
    </source>
</evidence>